<evidence type="ECO:0000313" key="1">
    <source>
        <dbReference type="EMBL" id="KRH35308.1"/>
    </source>
</evidence>
<proteinExistence type="predicted"/>
<reference evidence="2" key="2">
    <citation type="submission" date="2018-02" db="UniProtKB">
        <authorList>
            <consortium name="EnsemblPlants"/>
        </authorList>
    </citation>
    <scope>IDENTIFICATION</scope>
    <source>
        <strain evidence="2">Williams 82</strain>
    </source>
</reference>
<evidence type="ECO:0000313" key="2">
    <source>
        <dbReference type="EnsemblPlants" id="KRH35308"/>
    </source>
</evidence>
<gene>
    <name evidence="1" type="ORF">GLYMA_10G235400</name>
</gene>
<sequence length="113" mass="13463">MERELSDITIIILSCLLALQDRSEETNGRRHLNRGIINRLFRIEGNRHHESVVQNYIQSREYEIGIYFPFLHKRQQFLRENYTPCLNMCLKSKNLKFMNKSLLHTSVNGLNLE</sequence>
<dbReference type="Gramene" id="KRH35308">
    <property type="protein sequence ID" value="KRH35308"/>
    <property type="gene ID" value="GLYMA_10G235400"/>
</dbReference>
<evidence type="ECO:0000313" key="3">
    <source>
        <dbReference type="Proteomes" id="UP000008827"/>
    </source>
</evidence>
<dbReference type="InParanoid" id="K7LL25"/>
<dbReference type="PaxDb" id="3847-GLYMA10G37990.1"/>
<dbReference type="Proteomes" id="UP000008827">
    <property type="component" value="Chromosome 10"/>
</dbReference>
<dbReference type="EnsemblPlants" id="KRH35308">
    <property type="protein sequence ID" value="KRH35308"/>
    <property type="gene ID" value="GLYMA_10G235400"/>
</dbReference>
<name>K7LL25_SOYBN</name>
<organism evidence="2">
    <name type="scientific">Glycine max</name>
    <name type="common">Soybean</name>
    <name type="synonym">Glycine hispida</name>
    <dbReference type="NCBI Taxonomy" id="3847"/>
    <lineage>
        <taxon>Eukaryota</taxon>
        <taxon>Viridiplantae</taxon>
        <taxon>Streptophyta</taxon>
        <taxon>Embryophyta</taxon>
        <taxon>Tracheophyta</taxon>
        <taxon>Spermatophyta</taxon>
        <taxon>Magnoliopsida</taxon>
        <taxon>eudicotyledons</taxon>
        <taxon>Gunneridae</taxon>
        <taxon>Pentapetalae</taxon>
        <taxon>rosids</taxon>
        <taxon>fabids</taxon>
        <taxon>Fabales</taxon>
        <taxon>Fabaceae</taxon>
        <taxon>Papilionoideae</taxon>
        <taxon>50 kb inversion clade</taxon>
        <taxon>NPAAA clade</taxon>
        <taxon>indigoferoid/millettioid clade</taxon>
        <taxon>Phaseoleae</taxon>
        <taxon>Glycine</taxon>
        <taxon>Glycine subgen. Soja</taxon>
    </lineage>
</organism>
<protein>
    <submittedName>
        <fullName evidence="1 2">Uncharacterized protein</fullName>
    </submittedName>
</protein>
<dbReference type="AlphaFoldDB" id="K7LL25"/>
<reference evidence="1" key="3">
    <citation type="submission" date="2018-07" db="EMBL/GenBank/DDBJ databases">
        <title>WGS assembly of Glycine max.</title>
        <authorList>
            <person name="Schmutz J."/>
            <person name="Cannon S."/>
            <person name="Schlueter J."/>
            <person name="Ma J."/>
            <person name="Mitros T."/>
            <person name="Nelson W."/>
            <person name="Hyten D."/>
            <person name="Song Q."/>
            <person name="Thelen J."/>
            <person name="Cheng J."/>
            <person name="Xu D."/>
            <person name="Hellsten U."/>
            <person name="May G."/>
            <person name="Yu Y."/>
            <person name="Sakurai T."/>
            <person name="Umezawa T."/>
            <person name="Bhattacharyya M."/>
            <person name="Sandhu D."/>
            <person name="Valliyodan B."/>
            <person name="Lindquist E."/>
            <person name="Peto M."/>
            <person name="Grant D."/>
            <person name="Shu S."/>
            <person name="Goodstein D."/>
            <person name="Barry K."/>
            <person name="Futrell-Griggs M."/>
            <person name="Abernathy B."/>
            <person name="Du J."/>
            <person name="Tian Z."/>
            <person name="Zhu L."/>
            <person name="Gill N."/>
            <person name="Joshi T."/>
            <person name="Libault M."/>
            <person name="Sethuraman A."/>
            <person name="Zhang X."/>
            <person name="Shinozaki K."/>
            <person name="Nguyen H."/>
            <person name="Wing R."/>
            <person name="Cregan P."/>
            <person name="Specht J."/>
            <person name="Grimwood J."/>
            <person name="Rokhsar D."/>
            <person name="Stacey G."/>
            <person name="Shoemaker R."/>
            <person name="Jackson S."/>
        </authorList>
    </citation>
    <scope>NUCLEOTIDE SEQUENCE</scope>
    <source>
        <tissue evidence="1">Callus</tissue>
    </source>
</reference>
<reference evidence="1 2" key="1">
    <citation type="journal article" date="2010" name="Nature">
        <title>Genome sequence of the palaeopolyploid soybean.</title>
        <authorList>
            <person name="Schmutz J."/>
            <person name="Cannon S.B."/>
            <person name="Schlueter J."/>
            <person name="Ma J."/>
            <person name="Mitros T."/>
            <person name="Nelson W."/>
            <person name="Hyten D.L."/>
            <person name="Song Q."/>
            <person name="Thelen J.J."/>
            <person name="Cheng J."/>
            <person name="Xu D."/>
            <person name="Hellsten U."/>
            <person name="May G.D."/>
            <person name="Yu Y."/>
            <person name="Sakurai T."/>
            <person name="Umezawa T."/>
            <person name="Bhattacharyya M.K."/>
            <person name="Sandhu D."/>
            <person name="Valliyodan B."/>
            <person name="Lindquist E."/>
            <person name="Peto M."/>
            <person name="Grant D."/>
            <person name="Shu S."/>
            <person name="Goodstein D."/>
            <person name="Barry K."/>
            <person name="Futrell-Griggs M."/>
            <person name="Abernathy B."/>
            <person name="Du J."/>
            <person name="Tian Z."/>
            <person name="Zhu L."/>
            <person name="Gill N."/>
            <person name="Joshi T."/>
            <person name="Libault M."/>
            <person name="Sethuraman A."/>
            <person name="Zhang X.-C."/>
            <person name="Shinozaki K."/>
            <person name="Nguyen H.T."/>
            <person name="Wing R.A."/>
            <person name="Cregan P."/>
            <person name="Specht J."/>
            <person name="Grimwood J."/>
            <person name="Rokhsar D."/>
            <person name="Stacey G."/>
            <person name="Shoemaker R.C."/>
            <person name="Jackson S.A."/>
        </authorList>
    </citation>
    <scope>NUCLEOTIDE SEQUENCE [LARGE SCALE GENOMIC DNA]</scope>
    <source>
        <strain evidence="2">cv. Williams 82</strain>
        <tissue evidence="1">Callus</tissue>
    </source>
</reference>
<dbReference type="HOGENOM" id="CLU_2138015_0_0_1"/>
<dbReference type="EMBL" id="CM000843">
    <property type="protein sequence ID" value="KRH35308.1"/>
    <property type="molecule type" value="Genomic_DNA"/>
</dbReference>
<accession>K7LL25</accession>
<keyword evidence="3" id="KW-1185">Reference proteome</keyword>